<evidence type="ECO:0000313" key="5">
    <source>
        <dbReference type="EMBL" id="MFE8703140.1"/>
    </source>
</evidence>
<dbReference type="GO" id="GO:0016787">
    <property type="term" value="F:hydrolase activity"/>
    <property type="evidence" value="ECO:0007669"/>
    <property type="project" value="UniProtKB-KW"/>
</dbReference>
<dbReference type="InterPro" id="IPR023214">
    <property type="entry name" value="HAD_sf"/>
</dbReference>
<dbReference type="InterPro" id="IPR036412">
    <property type="entry name" value="HAD-like_sf"/>
</dbReference>
<evidence type="ECO:0000256" key="3">
    <source>
        <dbReference type="ARBA" id="ARBA00022723"/>
    </source>
</evidence>
<name>A0ABW6KJV9_9BACI</name>
<dbReference type="Pfam" id="PF13419">
    <property type="entry name" value="HAD_2"/>
    <property type="match status" value="1"/>
</dbReference>
<reference evidence="5 6" key="1">
    <citation type="submission" date="2024-08" db="EMBL/GenBank/DDBJ databases">
        <title>Two novel Cytobacillus novel species.</title>
        <authorList>
            <person name="Liu G."/>
        </authorList>
    </citation>
    <scope>NUCLEOTIDE SEQUENCE [LARGE SCALE GENOMIC DNA]</scope>
    <source>
        <strain evidence="5 6">FJAT-54145</strain>
    </source>
</reference>
<dbReference type="NCBIfam" id="TIGR01509">
    <property type="entry name" value="HAD-SF-IA-v3"/>
    <property type="match status" value="1"/>
</dbReference>
<dbReference type="InterPro" id="IPR041492">
    <property type="entry name" value="HAD_2"/>
</dbReference>
<evidence type="ECO:0000256" key="4">
    <source>
        <dbReference type="ARBA" id="ARBA00022842"/>
    </source>
</evidence>
<comment type="similarity">
    <text evidence="2">Belongs to the HAD-like hydrolase superfamily. CbbY/CbbZ/Gph/YieH family.</text>
</comment>
<dbReference type="PANTHER" id="PTHR46193:SF21">
    <property type="entry name" value="SLL1138 PROTEIN"/>
    <property type="match status" value="1"/>
</dbReference>
<dbReference type="EMBL" id="JBIACK010000013">
    <property type="protein sequence ID" value="MFE8703140.1"/>
    <property type="molecule type" value="Genomic_DNA"/>
</dbReference>
<organism evidence="5 6">
    <name type="scientific">Cytobacillus spartinae</name>
    <dbReference type="NCBI Taxonomy" id="3299023"/>
    <lineage>
        <taxon>Bacteria</taxon>
        <taxon>Bacillati</taxon>
        <taxon>Bacillota</taxon>
        <taxon>Bacilli</taxon>
        <taxon>Bacillales</taxon>
        <taxon>Bacillaceae</taxon>
        <taxon>Cytobacillus</taxon>
    </lineage>
</organism>
<dbReference type="SFLD" id="SFLDG01129">
    <property type="entry name" value="C1.5:_HAD__Beta-PGM__Phosphata"/>
    <property type="match status" value="1"/>
</dbReference>
<proteinExistence type="inferred from homology"/>
<protein>
    <submittedName>
        <fullName evidence="5">HAD family hydrolase</fullName>
    </submittedName>
</protein>
<dbReference type="SFLD" id="SFLDS00003">
    <property type="entry name" value="Haloacid_Dehalogenase"/>
    <property type="match status" value="1"/>
</dbReference>
<keyword evidence="5" id="KW-0378">Hydrolase</keyword>
<dbReference type="InterPro" id="IPR023198">
    <property type="entry name" value="PGP-like_dom2"/>
</dbReference>
<sequence>MIKAVIFDFDGTIIDTETEWYHIFKDILLKDYGVNLPLEEFAKIIGTTDDVLYQYIDSQRDTPIDRLELKEKVYNRFKNQKDVLLLREGIQEMIGEAQELGLRLAIASSSSRKWITDFLDHFGLTETFPIIKTKEDVEKVKPDPALYLKAVEALEIEPSEAIAIEDSVNGSIAAIEAGLTCVVVPNEVTQFLTFHEKALRYKAFSEVSFKVLCKS</sequence>
<dbReference type="InterPro" id="IPR051600">
    <property type="entry name" value="Beta-PGM-like"/>
</dbReference>
<evidence type="ECO:0000256" key="1">
    <source>
        <dbReference type="ARBA" id="ARBA00001946"/>
    </source>
</evidence>
<dbReference type="InterPro" id="IPR006439">
    <property type="entry name" value="HAD-SF_hydro_IA"/>
</dbReference>
<evidence type="ECO:0000256" key="2">
    <source>
        <dbReference type="ARBA" id="ARBA00006171"/>
    </source>
</evidence>
<dbReference type="RefSeq" id="WP_389363413.1">
    <property type="nucleotide sequence ID" value="NZ_JBIACK010000013.1"/>
</dbReference>
<evidence type="ECO:0000313" key="6">
    <source>
        <dbReference type="Proteomes" id="UP001601059"/>
    </source>
</evidence>
<accession>A0ABW6KJV9</accession>
<dbReference type="Gene3D" id="1.10.150.240">
    <property type="entry name" value="Putative phosphatase, domain 2"/>
    <property type="match status" value="1"/>
</dbReference>
<keyword evidence="3" id="KW-0479">Metal-binding</keyword>
<comment type="cofactor">
    <cofactor evidence="1">
        <name>Mg(2+)</name>
        <dbReference type="ChEBI" id="CHEBI:18420"/>
    </cofactor>
</comment>
<gene>
    <name evidence="5" type="ORF">ACFYKX_21395</name>
</gene>
<dbReference type="Gene3D" id="3.40.50.1000">
    <property type="entry name" value="HAD superfamily/HAD-like"/>
    <property type="match status" value="1"/>
</dbReference>
<dbReference type="PANTHER" id="PTHR46193">
    <property type="entry name" value="6-PHOSPHOGLUCONATE PHOSPHATASE"/>
    <property type="match status" value="1"/>
</dbReference>
<dbReference type="Proteomes" id="UP001601059">
    <property type="component" value="Unassembled WGS sequence"/>
</dbReference>
<keyword evidence="4" id="KW-0460">Magnesium</keyword>
<keyword evidence="6" id="KW-1185">Reference proteome</keyword>
<dbReference type="SUPFAM" id="SSF56784">
    <property type="entry name" value="HAD-like"/>
    <property type="match status" value="1"/>
</dbReference>
<comment type="caution">
    <text evidence="5">The sequence shown here is derived from an EMBL/GenBank/DDBJ whole genome shotgun (WGS) entry which is preliminary data.</text>
</comment>